<dbReference type="InterPro" id="IPR050101">
    <property type="entry name" value="CinA"/>
</dbReference>
<name>A0ABV7TPQ5_9NEIS</name>
<organism evidence="2 3">
    <name type="scientific">Vogesella amnigena</name>
    <dbReference type="NCBI Taxonomy" id="1507449"/>
    <lineage>
        <taxon>Bacteria</taxon>
        <taxon>Pseudomonadati</taxon>
        <taxon>Pseudomonadota</taxon>
        <taxon>Betaproteobacteria</taxon>
        <taxon>Neisseriales</taxon>
        <taxon>Chromobacteriaceae</taxon>
        <taxon>Vogesella</taxon>
    </lineage>
</organism>
<accession>A0ABV7TPQ5</accession>
<protein>
    <submittedName>
        <fullName evidence="2">Competence/damage-inducible protein A</fullName>
    </submittedName>
</protein>
<reference evidence="3" key="1">
    <citation type="journal article" date="2019" name="Int. J. Syst. Evol. Microbiol.">
        <title>The Global Catalogue of Microorganisms (GCM) 10K type strain sequencing project: providing services to taxonomists for standard genome sequencing and annotation.</title>
        <authorList>
            <consortium name="The Broad Institute Genomics Platform"/>
            <consortium name="The Broad Institute Genome Sequencing Center for Infectious Disease"/>
            <person name="Wu L."/>
            <person name="Ma J."/>
        </authorList>
    </citation>
    <scope>NUCLEOTIDE SEQUENCE [LARGE SCALE GENOMIC DNA]</scope>
    <source>
        <strain evidence="3">KCTC 42195</strain>
    </source>
</reference>
<evidence type="ECO:0000259" key="1">
    <source>
        <dbReference type="SMART" id="SM00852"/>
    </source>
</evidence>
<dbReference type="Proteomes" id="UP001595636">
    <property type="component" value="Unassembled WGS sequence"/>
</dbReference>
<dbReference type="Pfam" id="PF00994">
    <property type="entry name" value="MoCF_biosynth"/>
    <property type="match status" value="1"/>
</dbReference>
<evidence type="ECO:0000313" key="2">
    <source>
        <dbReference type="EMBL" id="MFC3625284.1"/>
    </source>
</evidence>
<sequence length="253" mass="27769">MNIGALIIGDELLSGKRQDKHMQALIRLLAARGMKLAWAEYLGDSPQRIEDALRRAFAGGDLVFSFGGIGATPDDHTRGCAARALGELLTVHPQARELIEGRFGAEAYPHRINMGAFPASASIIPNPVNQIPGFSCRDVHFVPGFPSMAWPMVEWVLDTHYRPLHSDSPDVEQGCIALQAKEGDLIGLMQEFVDRYPKLRLSSLPSFGNETIPQMHIEFGFSGQPALVAIALDEWKKALQARGYVLQDKPRAG</sequence>
<dbReference type="EMBL" id="JBHRYH010000009">
    <property type="protein sequence ID" value="MFC3625284.1"/>
    <property type="molecule type" value="Genomic_DNA"/>
</dbReference>
<dbReference type="CDD" id="cd00885">
    <property type="entry name" value="cinA"/>
    <property type="match status" value="1"/>
</dbReference>
<dbReference type="PANTHER" id="PTHR13939:SF0">
    <property type="entry name" value="NMN AMIDOHYDROLASE-LIKE PROTEIN YFAY"/>
    <property type="match status" value="1"/>
</dbReference>
<comment type="caution">
    <text evidence="2">The sequence shown here is derived from an EMBL/GenBank/DDBJ whole genome shotgun (WGS) entry which is preliminary data.</text>
</comment>
<dbReference type="RefSeq" id="WP_390276786.1">
    <property type="nucleotide sequence ID" value="NZ_JBHRYH010000009.1"/>
</dbReference>
<dbReference type="InterPro" id="IPR001453">
    <property type="entry name" value="MoaB/Mog_dom"/>
</dbReference>
<dbReference type="InterPro" id="IPR036425">
    <property type="entry name" value="MoaB/Mog-like_dom_sf"/>
</dbReference>
<dbReference type="SMART" id="SM00852">
    <property type="entry name" value="MoCF_biosynth"/>
    <property type="match status" value="1"/>
</dbReference>
<evidence type="ECO:0000313" key="3">
    <source>
        <dbReference type="Proteomes" id="UP001595636"/>
    </source>
</evidence>
<proteinExistence type="predicted"/>
<dbReference type="PANTHER" id="PTHR13939">
    <property type="entry name" value="NICOTINAMIDE-NUCLEOTIDE AMIDOHYDROLASE PNCC"/>
    <property type="match status" value="1"/>
</dbReference>
<feature type="domain" description="MoaB/Mog" evidence="1">
    <location>
        <begin position="4"/>
        <end position="164"/>
    </location>
</feature>
<dbReference type="Gene3D" id="3.40.980.10">
    <property type="entry name" value="MoaB/Mog-like domain"/>
    <property type="match status" value="1"/>
</dbReference>
<dbReference type="SUPFAM" id="SSF53218">
    <property type="entry name" value="Molybdenum cofactor biosynthesis proteins"/>
    <property type="match status" value="1"/>
</dbReference>
<gene>
    <name evidence="2" type="ORF">ACFOKJ_03870</name>
</gene>
<keyword evidence="3" id="KW-1185">Reference proteome</keyword>